<dbReference type="InterPro" id="IPR018247">
    <property type="entry name" value="EF_Hand_1_Ca_BS"/>
</dbReference>
<sequence>MYKVVFVVVFLSTCLAMPRFKRNTWRTPPKRASDEPADTNMMYTLLMNEMYMYLNADTATGITASDVTRFFEEVIGKDARMADNFGVDYIFWGDQNGDHRLNRTELLRAMKIHKVFEYI</sequence>
<dbReference type="Proteomes" id="UP000596742">
    <property type="component" value="Unassembled WGS sequence"/>
</dbReference>
<evidence type="ECO:0000256" key="1">
    <source>
        <dbReference type="SAM" id="SignalP"/>
    </source>
</evidence>
<comment type="caution">
    <text evidence="2">The sequence shown here is derived from an EMBL/GenBank/DDBJ whole genome shotgun (WGS) entry which is preliminary data.</text>
</comment>
<feature type="signal peptide" evidence="1">
    <location>
        <begin position="1"/>
        <end position="16"/>
    </location>
</feature>
<feature type="chain" id="PRO_5032349366" description="EF-hand domain-containing protein" evidence="1">
    <location>
        <begin position="17"/>
        <end position="119"/>
    </location>
</feature>
<dbReference type="EMBL" id="UYJE01006335">
    <property type="protein sequence ID" value="VDI45179.1"/>
    <property type="molecule type" value="Genomic_DNA"/>
</dbReference>
<accession>A0A8B6F8L0</accession>
<reference evidence="2" key="1">
    <citation type="submission" date="2018-11" db="EMBL/GenBank/DDBJ databases">
        <authorList>
            <person name="Alioto T."/>
            <person name="Alioto T."/>
        </authorList>
    </citation>
    <scope>NUCLEOTIDE SEQUENCE</scope>
</reference>
<dbReference type="AlphaFoldDB" id="A0A8B6F8L0"/>
<name>A0A8B6F8L0_MYTGA</name>
<keyword evidence="3" id="KW-1185">Reference proteome</keyword>
<proteinExistence type="predicted"/>
<organism evidence="2 3">
    <name type="scientific">Mytilus galloprovincialis</name>
    <name type="common">Mediterranean mussel</name>
    <dbReference type="NCBI Taxonomy" id="29158"/>
    <lineage>
        <taxon>Eukaryota</taxon>
        <taxon>Metazoa</taxon>
        <taxon>Spiralia</taxon>
        <taxon>Lophotrochozoa</taxon>
        <taxon>Mollusca</taxon>
        <taxon>Bivalvia</taxon>
        <taxon>Autobranchia</taxon>
        <taxon>Pteriomorphia</taxon>
        <taxon>Mytilida</taxon>
        <taxon>Mytiloidea</taxon>
        <taxon>Mytilidae</taxon>
        <taxon>Mytilinae</taxon>
        <taxon>Mytilus</taxon>
    </lineage>
</organism>
<evidence type="ECO:0000313" key="3">
    <source>
        <dbReference type="Proteomes" id="UP000596742"/>
    </source>
</evidence>
<protein>
    <recommendedName>
        <fullName evidence="4">EF-hand domain-containing protein</fullName>
    </recommendedName>
</protein>
<dbReference type="OrthoDB" id="10412098at2759"/>
<evidence type="ECO:0000313" key="2">
    <source>
        <dbReference type="EMBL" id="VDI45179.1"/>
    </source>
</evidence>
<dbReference type="PROSITE" id="PS00018">
    <property type="entry name" value="EF_HAND_1"/>
    <property type="match status" value="1"/>
</dbReference>
<keyword evidence="1" id="KW-0732">Signal</keyword>
<evidence type="ECO:0008006" key="4">
    <source>
        <dbReference type="Google" id="ProtNLM"/>
    </source>
</evidence>
<gene>
    <name evidence="2" type="ORF">MGAL_10B088522</name>
</gene>